<evidence type="ECO:0000259" key="1">
    <source>
        <dbReference type="Pfam" id="PF12323"/>
    </source>
</evidence>
<dbReference type="InterPro" id="IPR021027">
    <property type="entry name" value="Transposase_put_HTH"/>
</dbReference>
<accession>A0ABS3H708</accession>
<proteinExistence type="predicted"/>
<gene>
    <name evidence="2" type="ORF">JZO76_04465</name>
</gene>
<dbReference type="Pfam" id="PF12323">
    <property type="entry name" value="HTH_OrfB_IS605"/>
    <property type="match status" value="1"/>
</dbReference>
<dbReference type="NCBIfam" id="NF040570">
    <property type="entry name" value="guided_TnpB"/>
    <property type="match status" value="1"/>
</dbReference>
<reference evidence="2 3" key="1">
    <citation type="submission" date="2021-03" db="EMBL/GenBank/DDBJ databases">
        <title>Enterococcal diversity collection.</title>
        <authorList>
            <person name="Gilmore M.S."/>
            <person name="Schwartzman J."/>
            <person name="Van Tyne D."/>
            <person name="Martin M."/>
            <person name="Earl A.M."/>
            <person name="Manson A.L."/>
            <person name="Straub T."/>
            <person name="Salamzade R."/>
            <person name="Saavedra J."/>
            <person name="Lebreton F."/>
            <person name="Prichula J."/>
            <person name="Schaufler K."/>
            <person name="Gaca A."/>
            <person name="Sgardioli B."/>
            <person name="Wagenaar J."/>
            <person name="Strong T."/>
        </authorList>
    </citation>
    <scope>NUCLEOTIDE SEQUENCE [LARGE SCALE GENOMIC DNA]</scope>
    <source>
        <strain evidence="2 3">MJM12</strain>
    </source>
</reference>
<feature type="domain" description="Transposase putative helix-turn-helix" evidence="1">
    <location>
        <begin position="13"/>
        <end position="55"/>
    </location>
</feature>
<comment type="caution">
    <text evidence="2">The sequence shown here is derived from an EMBL/GenBank/DDBJ whole genome shotgun (WGS) entry which is preliminary data.</text>
</comment>
<name>A0ABS3H708_9ENTE</name>
<protein>
    <submittedName>
        <fullName evidence="2">Helix-turn-helix domain-containing protein</fullName>
    </submittedName>
</protein>
<sequence>MISEGRQVPIKILKAYKFALYPDEAQKQFFIQTFGCVRFTYNTLLTLRQTNYQDNSETFTNPASGRLKTQKLTPAKLKKEYSFLKATDSLALANAQRNLEKAFQNYYRGHASYPKLKSKKSAWQSYTTNNQGHTIYLEKDGLKLPKLKSKVLLHQHRNVTGKIRSATISAKNRQEFYVSLLCEEDSTALPKTGSKIEITYNGITLIEPSVAVRGIPTLCQVQLLAQLKKAQRRLAIRAKSAQRRNVKLEQAKNYQKQKLRLQQLYIRKMKQKEDFTEQLSIALVRQFDCIVVTMPAAGDDETKNKGNKALKTQKNNQNTPVLQNIEEKFTLSDWNRLLLKLKYKADWYEKELVFCSKQKAK</sequence>
<evidence type="ECO:0000313" key="2">
    <source>
        <dbReference type="EMBL" id="MBO0448784.1"/>
    </source>
</evidence>
<dbReference type="EMBL" id="JAFLVT010000006">
    <property type="protein sequence ID" value="MBO0448784.1"/>
    <property type="molecule type" value="Genomic_DNA"/>
</dbReference>
<dbReference type="RefSeq" id="WP_206902980.1">
    <property type="nucleotide sequence ID" value="NZ_JAFLVT010000006.1"/>
</dbReference>
<evidence type="ECO:0000313" key="3">
    <source>
        <dbReference type="Proteomes" id="UP000664256"/>
    </source>
</evidence>
<organism evidence="2 3">
    <name type="scientific">Candidatus Enterococcus myersii</name>
    <dbReference type="NCBI Taxonomy" id="2815322"/>
    <lineage>
        <taxon>Bacteria</taxon>
        <taxon>Bacillati</taxon>
        <taxon>Bacillota</taxon>
        <taxon>Bacilli</taxon>
        <taxon>Lactobacillales</taxon>
        <taxon>Enterococcaceae</taxon>
        <taxon>Enterococcus</taxon>
    </lineage>
</organism>
<keyword evidence="3" id="KW-1185">Reference proteome</keyword>
<dbReference type="Proteomes" id="UP000664256">
    <property type="component" value="Unassembled WGS sequence"/>
</dbReference>